<sequence length="165" mass="18540">MRPPVGISILFTFIETNVFVWDLKAYADQVSACYSRPLPCGYFNMSCPGKLLIQIDMLQYGLYNKQREFCRKISIHNCPDQASDCCKYNPNDCFQNFSKNDTEYVKRFCEGKPSCTSLIQAVWTTAAQSNNCSGETTDYVFVNYTCVFGMPGTTSTSFTSSLTSG</sequence>
<organism evidence="1 2">
    <name type="scientific">Potamilus streckersoni</name>
    <dbReference type="NCBI Taxonomy" id="2493646"/>
    <lineage>
        <taxon>Eukaryota</taxon>
        <taxon>Metazoa</taxon>
        <taxon>Spiralia</taxon>
        <taxon>Lophotrochozoa</taxon>
        <taxon>Mollusca</taxon>
        <taxon>Bivalvia</taxon>
        <taxon>Autobranchia</taxon>
        <taxon>Heteroconchia</taxon>
        <taxon>Palaeoheterodonta</taxon>
        <taxon>Unionida</taxon>
        <taxon>Unionoidea</taxon>
        <taxon>Unionidae</taxon>
        <taxon>Ambleminae</taxon>
        <taxon>Lampsilini</taxon>
        <taxon>Potamilus</taxon>
    </lineage>
</organism>
<name>A0AAE0STU6_9BIVA</name>
<accession>A0AAE0STU6</accession>
<dbReference type="Proteomes" id="UP001195483">
    <property type="component" value="Unassembled WGS sequence"/>
</dbReference>
<dbReference type="CDD" id="cd22823">
    <property type="entry name" value="Gal_Rha_Lectin"/>
    <property type="match status" value="1"/>
</dbReference>
<keyword evidence="2" id="KW-1185">Reference proteome</keyword>
<reference evidence="1" key="1">
    <citation type="journal article" date="2021" name="Genome Biol. Evol.">
        <title>A High-Quality Reference Genome for a Parasitic Bivalve with Doubly Uniparental Inheritance (Bivalvia: Unionida).</title>
        <authorList>
            <person name="Smith C.H."/>
        </authorList>
    </citation>
    <scope>NUCLEOTIDE SEQUENCE</scope>
    <source>
        <strain evidence="1">CHS0354</strain>
    </source>
</reference>
<evidence type="ECO:0000313" key="1">
    <source>
        <dbReference type="EMBL" id="KAK3598132.1"/>
    </source>
</evidence>
<proteinExistence type="predicted"/>
<evidence type="ECO:0000313" key="2">
    <source>
        <dbReference type="Proteomes" id="UP001195483"/>
    </source>
</evidence>
<dbReference type="AlphaFoldDB" id="A0AAE0STU6"/>
<feature type="non-terminal residue" evidence="1">
    <location>
        <position position="165"/>
    </location>
</feature>
<reference evidence="1" key="2">
    <citation type="journal article" date="2021" name="Genome Biol. Evol.">
        <title>Developing a high-quality reference genome for a parasitic bivalve with doubly uniparental inheritance (Bivalvia: Unionida).</title>
        <authorList>
            <person name="Smith C.H."/>
        </authorList>
    </citation>
    <scope>NUCLEOTIDE SEQUENCE</scope>
    <source>
        <strain evidence="1">CHS0354</strain>
        <tissue evidence="1">Mantle</tissue>
    </source>
</reference>
<protein>
    <submittedName>
        <fullName evidence="1">Uncharacterized protein</fullName>
    </submittedName>
</protein>
<gene>
    <name evidence="1" type="ORF">CHS0354_001007</name>
</gene>
<dbReference type="EMBL" id="JAEAOA010000107">
    <property type="protein sequence ID" value="KAK3598132.1"/>
    <property type="molecule type" value="Genomic_DNA"/>
</dbReference>
<comment type="caution">
    <text evidence="1">The sequence shown here is derived from an EMBL/GenBank/DDBJ whole genome shotgun (WGS) entry which is preliminary data.</text>
</comment>
<dbReference type="Gene3D" id="2.60.120.740">
    <property type="match status" value="1"/>
</dbReference>
<dbReference type="InterPro" id="IPR043159">
    <property type="entry name" value="Lectin_gal-bd_sf"/>
</dbReference>
<reference evidence="1" key="3">
    <citation type="submission" date="2023-05" db="EMBL/GenBank/DDBJ databases">
        <authorList>
            <person name="Smith C.H."/>
        </authorList>
    </citation>
    <scope>NUCLEOTIDE SEQUENCE</scope>
    <source>
        <strain evidence="1">CHS0354</strain>
        <tissue evidence="1">Mantle</tissue>
    </source>
</reference>